<comment type="function">
    <text evidence="15">Plays a critical role in recombination and DNA repair. Helps process Holliday junction intermediates to mature products by catalyzing branch migration. Has replication fork regression activity, unwinds stalled or blocked replication forks to make a HJ that can be resolved. Has a DNA unwinding activity characteristic of a DNA helicase with 3'-5' polarity.</text>
</comment>
<evidence type="ECO:0000256" key="13">
    <source>
        <dbReference type="ARBA" id="ARBA00034808"/>
    </source>
</evidence>
<accession>B1XWH9</accession>
<evidence type="ECO:0000256" key="1">
    <source>
        <dbReference type="ARBA" id="ARBA00007504"/>
    </source>
</evidence>
<dbReference type="InterPro" id="IPR045562">
    <property type="entry name" value="RecG_dom3_C"/>
</dbReference>
<evidence type="ECO:0000256" key="10">
    <source>
        <dbReference type="ARBA" id="ARBA00023204"/>
    </source>
</evidence>
<proteinExistence type="inferred from homology"/>
<dbReference type="STRING" id="395495.Lcho_1580"/>
<dbReference type="FunFam" id="3.40.50.300:FF:000391">
    <property type="entry name" value="ATP-dependent DNA helicase RecG"/>
    <property type="match status" value="1"/>
</dbReference>
<dbReference type="Pfam" id="PF00271">
    <property type="entry name" value="Helicase_C"/>
    <property type="match status" value="1"/>
</dbReference>
<keyword evidence="9 15" id="KW-0233">DNA recombination</keyword>
<dbReference type="CDD" id="cd04488">
    <property type="entry name" value="RecG_wedge_OBF"/>
    <property type="match status" value="1"/>
</dbReference>
<dbReference type="PANTHER" id="PTHR47964">
    <property type="entry name" value="ATP-DEPENDENT DNA HELICASE HOMOLOG RECG, CHLOROPLASTIC"/>
    <property type="match status" value="1"/>
</dbReference>
<dbReference type="InterPro" id="IPR012340">
    <property type="entry name" value="NA-bd_OB-fold"/>
</dbReference>
<keyword evidence="6 15" id="KW-0347">Helicase</keyword>
<evidence type="ECO:0000256" key="4">
    <source>
        <dbReference type="ARBA" id="ARBA00022763"/>
    </source>
</evidence>
<feature type="domain" description="Helicase ATP-binding" evidence="16">
    <location>
        <begin position="262"/>
        <end position="427"/>
    </location>
</feature>
<dbReference type="AlphaFoldDB" id="B1XWH9"/>
<dbReference type="GO" id="GO:0006310">
    <property type="term" value="P:DNA recombination"/>
    <property type="evidence" value="ECO:0007669"/>
    <property type="project" value="UniProtKB-UniRule"/>
</dbReference>
<dbReference type="GO" id="GO:0003677">
    <property type="term" value="F:DNA binding"/>
    <property type="evidence" value="ECO:0007669"/>
    <property type="project" value="UniProtKB-KW"/>
</dbReference>
<dbReference type="EC" id="5.6.2.4" evidence="13 15"/>
<keyword evidence="7 15" id="KW-0067">ATP-binding</keyword>
<dbReference type="CDD" id="cd17992">
    <property type="entry name" value="DEXHc_RecG"/>
    <property type="match status" value="1"/>
</dbReference>
<dbReference type="GO" id="GO:0016887">
    <property type="term" value="F:ATP hydrolysis activity"/>
    <property type="evidence" value="ECO:0007669"/>
    <property type="project" value="RHEA"/>
</dbReference>
<dbReference type="KEGG" id="lch:Lcho_1580"/>
<evidence type="ECO:0000259" key="17">
    <source>
        <dbReference type="PROSITE" id="PS51194"/>
    </source>
</evidence>
<dbReference type="Pfam" id="PF00270">
    <property type="entry name" value="DEAD"/>
    <property type="match status" value="1"/>
</dbReference>
<evidence type="ECO:0000256" key="6">
    <source>
        <dbReference type="ARBA" id="ARBA00022806"/>
    </source>
</evidence>
<evidence type="ECO:0000313" key="19">
    <source>
        <dbReference type="Proteomes" id="UP000001693"/>
    </source>
</evidence>
<dbReference type="GO" id="GO:0005524">
    <property type="term" value="F:ATP binding"/>
    <property type="evidence" value="ECO:0007669"/>
    <property type="project" value="UniProtKB-KW"/>
</dbReference>
<dbReference type="CDD" id="cd18811">
    <property type="entry name" value="SF2_C_RecG"/>
    <property type="match status" value="1"/>
</dbReference>
<dbReference type="SMART" id="SM00487">
    <property type="entry name" value="DEXDc"/>
    <property type="match status" value="1"/>
</dbReference>
<dbReference type="Pfam" id="PF19833">
    <property type="entry name" value="RecG_dom3_C"/>
    <property type="match status" value="1"/>
</dbReference>
<dbReference type="SMART" id="SM00490">
    <property type="entry name" value="HELICc"/>
    <property type="match status" value="1"/>
</dbReference>
<evidence type="ECO:0000256" key="12">
    <source>
        <dbReference type="ARBA" id="ARBA00034617"/>
    </source>
</evidence>
<evidence type="ECO:0000313" key="18">
    <source>
        <dbReference type="EMBL" id="ACB33847.1"/>
    </source>
</evidence>
<name>B1XWH9_LEPCP</name>
<dbReference type="NCBIfam" id="NF008168">
    <property type="entry name" value="PRK10917.2-2"/>
    <property type="match status" value="1"/>
</dbReference>
<evidence type="ECO:0000256" key="2">
    <source>
        <dbReference type="ARBA" id="ARBA00017846"/>
    </source>
</evidence>
<dbReference type="Proteomes" id="UP000001693">
    <property type="component" value="Chromosome"/>
</dbReference>
<dbReference type="SUPFAM" id="SSF50249">
    <property type="entry name" value="Nucleic acid-binding proteins"/>
    <property type="match status" value="1"/>
</dbReference>
<dbReference type="NCBIfam" id="NF008165">
    <property type="entry name" value="PRK10917.1-3"/>
    <property type="match status" value="1"/>
</dbReference>
<dbReference type="PANTHER" id="PTHR47964:SF1">
    <property type="entry name" value="ATP-DEPENDENT DNA HELICASE HOMOLOG RECG, CHLOROPLASTIC"/>
    <property type="match status" value="1"/>
</dbReference>
<comment type="catalytic activity">
    <reaction evidence="12 15">
        <text>Couples ATP hydrolysis with the unwinding of duplex DNA by translocating in the 3'-5' direction.</text>
        <dbReference type="EC" id="5.6.2.4"/>
    </reaction>
</comment>
<dbReference type="SUPFAM" id="SSF52540">
    <property type="entry name" value="P-loop containing nucleoside triphosphate hydrolases"/>
    <property type="match status" value="2"/>
</dbReference>
<evidence type="ECO:0000256" key="5">
    <source>
        <dbReference type="ARBA" id="ARBA00022801"/>
    </source>
</evidence>
<organism evidence="18 19">
    <name type="scientific">Leptothrix cholodnii (strain ATCC 51168 / LMG 8142 / SP-6)</name>
    <name type="common">Leptothrix discophora (strain SP-6)</name>
    <dbReference type="NCBI Taxonomy" id="395495"/>
    <lineage>
        <taxon>Bacteria</taxon>
        <taxon>Pseudomonadati</taxon>
        <taxon>Pseudomonadota</taxon>
        <taxon>Betaproteobacteria</taxon>
        <taxon>Burkholderiales</taxon>
        <taxon>Sphaerotilaceae</taxon>
        <taxon>Leptothrix</taxon>
    </lineage>
</organism>
<dbReference type="EMBL" id="CP001013">
    <property type="protein sequence ID" value="ACB33847.1"/>
    <property type="molecule type" value="Genomic_DNA"/>
</dbReference>
<keyword evidence="19" id="KW-1185">Reference proteome</keyword>
<evidence type="ECO:0000259" key="16">
    <source>
        <dbReference type="PROSITE" id="PS51192"/>
    </source>
</evidence>
<evidence type="ECO:0000256" key="7">
    <source>
        <dbReference type="ARBA" id="ARBA00022840"/>
    </source>
</evidence>
<dbReference type="InterPro" id="IPR011545">
    <property type="entry name" value="DEAD/DEAH_box_helicase_dom"/>
</dbReference>
<dbReference type="InterPro" id="IPR014001">
    <property type="entry name" value="Helicase_ATP-bd"/>
</dbReference>
<comment type="catalytic activity">
    <reaction evidence="14 15">
        <text>ATP + H2O = ADP + phosphate + H(+)</text>
        <dbReference type="Rhea" id="RHEA:13065"/>
        <dbReference type="ChEBI" id="CHEBI:15377"/>
        <dbReference type="ChEBI" id="CHEBI:15378"/>
        <dbReference type="ChEBI" id="CHEBI:30616"/>
        <dbReference type="ChEBI" id="CHEBI:43474"/>
        <dbReference type="ChEBI" id="CHEBI:456216"/>
        <dbReference type="EC" id="5.6.2.4"/>
    </reaction>
</comment>
<evidence type="ECO:0000256" key="15">
    <source>
        <dbReference type="RuleBase" id="RU363016"/>
    </source>
</evidence>
<keyword evidence="5 15" id="KW-0378">Hydrolase</keyword>
<dbReference type="InterPro" id="IPR047112">
    <property type="entry name" value="RecG/Mfd"/>
</dbReference>
<dbReference type="PROSITE" id="PS51192">
    <property type="entry name" value="HELICASE_ATP_BIND_1"/>
    <property type="match status" value="1"/>
</dbReference>
<keyword evidence="8" id="KW-0238">DNA-binding</keyword>
<dbReference type="InterPro" id="IPR027417">
    <property type="entry name" value="P-loop_NTPase"/>
</dbReference>
<dbReference type="InterPro" id="IPR004609">
    <property type="entry name" value="ATP-dep_DNA_helicase_RecG"/>
</dbReference>
<keyword evidence="10 15" id="KW-0234">DNA repair</keyword>
<dbReference type="InterPro" id="IPR033454">
    <property type="entry name" value="RecG_wedge"/>
</dbReference>
<dbReference type="HOGENOM" id="CLU_005122_7_1_4"/>
<evidence type="ECO:0000256" key="3">
    <source>
        <dbReference type="ARBA" id="ARBA00022741"/>
    </source>
</evidence>
<comment type="similarity">
    <text evidence="1 15">Belongs to the helicase family. RecG subfamily.</text>
</comment>
<dbReference type="Gene3D" id="3.40.50.300">
    <property type="entry name" value="P-loop containing nucleotide triphosphate hydrolases"/>
    <property type="match status" value="2"/>
</dbReference>
<dbReference type="OrthoDB" id="9804325at2"/>
<evidence type="ECO:0000256" key="9">
    <source>
        <dbReference type="ARBA" id="ARBA00023172"/>
    </source>
</evidence>
<dbReference type="Pfam" id="PF17191">
    <property type="entry name" value="RecG_wedge"/>
    <property type="match status" value="1"/>
</dbReference>
<keyword evidence="11" id="KW-0413">Isomerase</keyword>
<keyword evidence="4 15" id="KW-0227">DNA damage</keyword>
<evidence type="ECO:0000256" key="11">
    <source>
        <dbReference type="ARBA" id="ARBA00023235"/>
    </source>
</evidence>
<protein>
    <recommendedName>
        <fullName evidence="2 15">ATP-dependent DNA helicase RecG</fullName>
        <ecNumber evidence="13 15">5.6.2.4</ecNumber>
    </recommendedName>
</protein>
<dbReference type="GO" id="GO:0043138">
    <property type="term" value="F:3'-5' DNA helicase activity"/>
    <property type="evidence" value="ECO:0007669"/>
    <property type="project" value="UniProtKB-EC"/>
</dbReference>
<feature type="domain" description="Helicase C-terminal" evidence="17">
    <location>
        <begin position="446"/>
        <end position="606"/>
    </location>
</feature>
<dbReference type="NCBIfam" id="NF008163">
    <property type="entry name" value="PRK10917.1-1"/>
    <property type="match status" value="1"/>
</dbReference>
<dbReference type="GO" id="GO:0006281">
    <property type="term" value="P:DNA repair"/>
    <property type="evidence" value="ECO:0007669"/>
    <property type="project" value="UniProtKB-UniRule"/>
</dbReference>
<dbReference type="PROSITE" id="PS51194">
    <property type="entry name" value="HELICASE_CTER"/>
    <property type="match status" value="1"/>
</dbReference>
<sequence>MDKLGLERDIDLALHLPLRYEDETRLTPLAAAREGDLLHVEGVVREARIELRPRRQFIVKLVEALGDAPGRIELILRFVNFYPSHQKTFAPGTRLRVRGELRGGFFGREIVHPVFKTVEPGAPLARELTPVYPTSAQLPQAYLRKAVAAGLSRARLDEILPPDLLPAGLPPLRESLYLLHHPPADISLHAIQEREHPAWQRIKFEELLAQQLSQLQAQRERAKLRAPMLRGSAGGLHEKLLAALPFQLTGAQRRVAEEIATDLGRPQPMNRLLQGDVGSGKTVVAALAAAVAMDAGWQCALMAPTEILAEQHFRKLIHWLAPLGIEVAWLTGSRKGKGRAAMLEKVASGAAQLVVGTHAVIQDDVHFARLGLAVIDEQHRFGVAQRLDLRRKLALQSLEPHLLMMSATPIPRTLAMTYFADLDVSTIDELPPGRTPIVTRVFAADRREQVIARVRDEVAKGSQVYWVVPLIEESEALDLQNATETHQQLGAVLPGTQVGLLHGRMPPAEKASVMALFSGGQMSVLVATTVIEVGVDVPNASVMVIEHAERFGLAQLHQLRGRVGRGSVASVCVLLYTGPLSQTGRDRLKAMAETTDGFEIARRDLEIRGPGEFMGARQSGDALLRFADLAQDGELLQCAREIAPRLLDRHPAAAQAQIRRWLGGKLEYLKA</sequence>
<evidence type="ECO:0000256" key="8">
    <source>
        <dbReference type="ARBA" id="ARBA00023125"/>
    </source>
</evidence>
<evidence type="ECO:0000256" key="14">
    <source>
        <dbReference type="ARBA" id="ARBA00048988"/>
    </source>
</evidence>
<gene>
    <name evidence="18" type="ordered locus">Lcho_1580</name>
</gene>
<dbReference type="eggNOG" id="COG1200">
    <property type="taxonomic scope" value="Bacteria"/>
</dbReference>
<dbReference type="NCBIfam" id="NF008166">
    <property type="entry name" value="PRK10917.1-4"/>
    <property type="match status" value="1"/>
</dbReference>
<reference evidence="18 19" key="1">
    <citation type="submission" date="2008-03" db="EMBL/GenBank/DDBJ databases">
        <title>Complete sequence of Leptothrix cholodnii SP-6.</title>
        <authorList>
            <consortium name="US DOE Joint Genome Institute"/>
            <person name="Copeland A."/>
            <person name="Lucas S."/>
            <person name="Lapidus A."/>
            <person name="Glavina del Rio T."/>
            <person name="Dalin E."/>
            <person name="Tice H."/>
            <person name="Bruce D."/>
            <person name="Goodwin L."/>
            <person name="Pitluck S."/>
            <person name="Chertkov O."/>
            <person name="Brettin T."/>
            <person name="Detter J.C."/>
            <person name="Han C."/>
            <person name="Kuske C.R."/>
            <person name="Schmutz J."/>
            <person name="Larimer F."/>
            <person name="Land M."/>
            <person name="Hauser L."/>
            <person name="Kyrpides N."/>
            <person name="Lykidis A."/>
            <person name="Emerson D."/>
            <person name="Richardson P."/>
        </authorList>
    </citation>
    <scope>NUCLEOTIDE SEQUENCE [LARGE SCALE GENOMIC DNA]</scope>
    <source>
        <strain evidence="19">ATCC 51168 / LMG 8142 / SP-6</strain>
    </source>
</reference>
<dbReference type="InterPro" id="IPR001650">
    <property type="entry name" value="Helicase_C-like"/>
</dbReference>
<dbReference type="NCBIfam" id="TIGR00643">
    <property type="entry name" value="recG"/>
    <property type="match status" value="1"/>
</dbReference>
<keyword evidence="3 15" id="KW-0547">Nucleotide-binding</keyword>